<dbReference type="AlphaFoldDB" id="A0A9W5TC88"/>
<name>A0A9W5TC88_BABOV</name>
<dbReference type="EMBL" id="BLIY01000017">
    <property type="protein sequence ID" value="GFE54696.1"/>
    <property type="molecule type" value="Genomic_DNA"/>
</dbReference>
<comment type="caution">
    <text evidence="5">The sequence shown here is derived from an EMBL/GenBank/DDBJ whole genome shotgun (WGS) entry which is preliminary data.</text>
</comment>
<protein>
    <submittedName>
        <fullName evidence="5">Nucleosome assembly protein</fullName>
    </submittedName>
</protein>
<dbReference type="SUPFAM" id="SSF143113">
    <property type="entry name" value="NAP-like"/>
    <property type="match status" value="1"/>
</dbReference>
<feature type="region of interest" description="Disordered" evidence="4">
    <location>
        <begin position="256"/>
        <end position="299"/>
    </location>
</feature>
<sequence length="299" mass="34560">MTETEGSIRQILRDIQQQEYEAVELFDEEYNKIVTQLNDKLKELADKRRDVLTDPNALQASIKANLTDVERCFNEMSLREISVVNQPVDERYQVHGTAAWPRFWLYALLGCKTTRQRISSFDRHILGYLRDVRCHPIEDAKAMDAFEVELFFAENPFFSNGSLKRKFMLDKDDAEPCATPIEWKDTAEALALELPSLDSDFEYDDYMQNTTSYISILDFFQPMKDEIDDINMAIAIKERICRDPLKYVLRYEGARTKGRGDGSGAVEIDTEDEEDKEKEEGSGDTNNSSGGRYPFSWLF</sequence>
<evidence type="ECO:0000256" key="2">
    <source>
        <dbReference type="RuleBase" id="RU003876"/>
    </source>
</evidence>
<feature type="compositionally biased region" description="Acidic residues" evidence="4">
    <location>
        <begin position="268"/>
        <end position="277"/>
    </location>
</feature>
<proteinExistence type="inferred from homology"/>
<evidence type="ECO:0000313" key="6">
    <source>
        <dbReference type="Proteomes" id="UP001057455"/>
    </source>
</evidence>
<reference evidence="5" key="1">
    <citation type="submission" date="2019-12" db="EMBL/GenBank/DDBJ databases">
        <title>Genome sequence of Babesia ovis.</title>
        <authorList>
            <person name="Yamagishi J."/>
            <person name="Sevinc F."/>
            <person name="Xuan X."/>
        </authorList>
    </citation>
    <scope>NUCLEOTIDE SEQUENCE</scope>
    <source>
        <strain evidence="5">Selcuk</strain>
    </source>
</reference>
<dbReference type="Proteomes" id="UP001057455">
    <property type="component" value="Unassembled WGS sequence"/>
</dbReference>
<evidence type="ECO:0000256" key="3">
    <source>
        <dbReference type="SAM" id="Coils"/>
    </source>
</evidence>
<dbReference type="PANTHER" id="PTHR11875">
    <property type="entry name" value="TESTIS-SPECIFIC Y-ENCODED PROTEIN"/>
    <property type="match status" value="1"/>
</dbReference>
<organism evidence="5 6">
    <name type="scientific">Babesia ovis</name>
    <dbReference type="NCBI Taxonomy" id="5869"/>
    <lineage>
        <taxon>Eukaryota</taxon>
        <taxon>Sar</taxon>
        <taxon>Alveolata</taxon>
        <taxon>Apicomplexa</taxon>
        <taxon>Aconoidasida</taxon>
        <taxon>Piroplasmida</taxon>
        <taxon>Babesiidae</taxon>
        <taxon>Babesia</taxon>
    </lineage>
</organism>
<gene>
    <name evidence="5" type="ORF">BaOVIS_021000</name>
</gene>
<evidence type="ECO:0000313" key="5">
    <source>
        <dbReference type="EMBL" id="GFE54696.1"/>
    </source>
</evidence>
<keyword evidence="6" id="KW-1185">Reference proteome</keyword>
<dbReference type="InterPro" id="IPR037231">
    <property type="entry name" value="NAP-like_sf"/>
</dbReference>
<keyword evidence="3" id="KW-0175">Coiled coil</keyword>
<comment type="similarity">
    <text evidence="1 2">Belongs to the nucleosome assembly protein (NAP) family.</text>
</comment>
<evidence type="ECO:0000256" key="4">
    <source>
        <dbReference type="SAM" id="MobiDB-lite"/>
    </source>
</evidence>
<dbReference type="GO" id="GO:0005634">
    <property type="term" value="C:nucleus"/>
    <property type="evidence" value="ECO:0007669"/>
    <property type="project" value="InterPro"/>
</dbReference>
<evidence type="ECO:0000256" key="1">
    <source>
        <dbReference type="ARBA" id="ARBA00009947"/>
    </source>
</evidence>
<dbReference type="GO" id="GO:0006334">
    <property type="term" value="P:nucleosome assembly"/>
    <property type="evidence" value="ECO:0007669"/>
    <property type="project" value="InterPro"/>
</dbReference>
<dbReference type="Gene3D" id="3.30.1120.90">
    <property type="entry name" value="Nucleosome assembly protein"/>
    <property type="match status" value="1"/>
</dbReference>
<accession>A0A9W5TC88</accession>
<feature type="coiled-coil region" evidence="3">
    <location>
        <begin position="27"/>
        <end position="54"/>
    </location>
</feature>
<dbReference type="Pfam" id="PF00956">
    <property type="entry name" value="NAP"/>
    <property type="match status" value="1"/>
</dbReference>
<dbReference type="OrthoDB" id="19419at2759"/>
<dbReference type="InterPro" id="IPR002164">
    <property type="entry name" value="NAP_family"/>
</dbReference>